<keyword evidence="12" id="KW-1185">Reference proteome</keyword>
<evidence type="ECO:0000313" key="12">
    <source>
        <dbReference type="Proteomes" id="UP000003511"/>
    </source>
</evidence>
<organism evidence="11 12">
    <name type="scientific">Candidatus Paraburkholderia kirkii UZHbot1</name>
    <dbReference type="NCBI Taxonomy" id="1055526"/>
    <lineage>
        <taxon>Bacteria</taxon>
        <taxon>Pseudomonadati</taxon>
        <taxon>Pseudomonadota</taxon>
        <taxon>Betaproteobacteria</taxon>
        <taxon>Burkholderiales</taxon>
        <taxon>Burkholderiaceae</taxon>
        <taxon>Paraburkholderia</taxon>
    </lineage>
</organism>
<evidence type="ECO:0000256" key="9">
    <source>
        <dbReference type="SAM" id="MobiDB-lite"/>
    </source>
</evidence>
<dbReference type="PANTHER" id="PTHR32338">
    <property type="entry name" value="N-ACETYL-GAMMA-GLUTAMYL-PHOSPHATE REDUCTASE, CHLOROPLASTIC-RELATED-RELATED"/>
    <property type="match status" value="1"/>
</dbReference>
<keyword evidence="2 8" id="KW-0055">Arginine biosynthesis</keyword>
<dbReference type="SUPFAM" id="SSF51735">
    <property type="entry name" value="NAD(P)-binding Rossmann-fold domains"/>
    <property type="match status" value="1"/>
</dbReference>
<evidence type="ECO:0000256" key="1">
    <source>
        <dbReference type="ARBA" id="ARBA00022490"/>
    </source>
</evidence>
<dbReference type="HAMAP" id="MF_01110">
    <property type="entry name" value="ArgC_type2"/>
    <property type="match status" value="1"/>
</dbReference>
<feature type="compositionally biased region" description="Low complexity" evidence="9">
    <location>
        <begin position="29"/>
        <end position="41"/>
    </location>
</feature>
<dbReference type="Pfam" id="PF22698">
    <property type="entry name" value="Semialdhyde_dhC_1"/>
    <property type="match status" value="1"/>
</dbReference>
<protein>
    <recommendedName>
        <fullName evidence="8">N-acetyl-gamma-glutamyl-phosphate reductase</fullName>
        <shortName evidence="8">AGPR</shortName>
        <ecNumber evidence="8">1.2.1.38</ecNumber>
    </recommendedName>
    <alternativeName>
        <fullName evidence="8">N-acetyl-glutamate semialdehyde dehydrogenase</fullName>
        <shortName evidence="8">NAGSA dehydrogenase</shortName>
    </alternativeName>
</protein>
<dbReference type="InterPro" id="IPR050085">
    <property type="entry name" value="AGPR"/>
</dbReference>
<keyword evidence="6 8" id="KW-0521">NADP</keyword>
<dbReference type="NCBIfam" id="TIGR01851">
    <property type="entry name" value="argC_other"/>
    <property type="match status" value="1"/>
</dbReference>
<evidence type="ECO:0000256" key="8">
    <source>
        <dbReference type="HAMAP-Rule" id="MF_01110"/>
    </source>
</evidence>
<proteinExistence type="inferred from homology"/>
<evidence type="ECO:0000256" key="2">
    <source>
        <dbReference type="ARBA" id="ARBA00022571"/>
    </source>
</evidence>
<dbReference type="BioCyc" id="CBUR1055526:G10QW-1054-MONOMER"/>
<evidence type="ECO:0000313" key="11">
    <source>
        <dbReference type="EMBL" id="CCD40392.1"/>
    </source>
</evidence>
<dbReference type="Gene3D" id="3.40.50.360">
    <property type="match status" value="1"/>
</dbReference>
<dbReference type="GO" id="GO:0005737">
    <property type="term" value="C:cytoplasm"/>
    <property type="evidence" value="ECO:0007669"/>
    <property type="project" value="UniProtKB-SubCell"/>
</dbReference>
<dbReference type="Proteomes" id="UP000003511">
    <property type="component" value="Unassembled WGS sequence"/>
</dbReference>
<dbReference type="PROSITE" id="PS50902">
    <property type="entry name" value="FLAVODOXIN_LIKE"/>
    <property type="match status" value="1"/>
</dbReference>
<dbReference type="InterPro" id="IPR000534">
    <property type="entry name" value="Semialdehyde_DH_NAD-bd"/>
</dbReference>
<dbReference type="AlphaFoldDB" id="G4MGW3"/>
<comment type="pathway">
    <text evidence="8">Amino-acid biosynthesis; L-arginine biosynthesis; N(2)-acetyl-L-ornithine from L-glutamate: step 3/4.</text>
</comment>
<evidence type="ECO:0000256" key="3">
    <source>
        <dbReference type="ARBA" id="ARBA00022605"/>
    </source>
</evidence>
<dbReference type="EC" id="1.2.1.38" evidence="8"/>
<sequence>MRTPVSQPLSLLDWVESSAIVFIGRQPRPAAHAPPAAGRPGTSSSPAAREPLVRAASRAPLRVEIGVIMSNIVIVYHRGYGHTKKVAEAVLAGATDAGANVRLIPVGEFDDAAWAELDAADAIVFGVPTYVGGPSADFKKFADASSKLWLAQKWKDKIAAGFTNSAHMKNGDKFLTISYFVTLAMQHGMVWIGTGMMPSNTKAATRNDLNFVGGFTGLLTQSPADASPEEAPPPGELETARVFGARIAAVTARWIRSQAGPDDGGHQPPRNHLKIPLLRQAPARTSEIETTTKVFVDGQEGTTGLKIFEYLSQRRDMEVLRIEDAKRKDIEERRRLINASDVTFLCLPDVASRESVSLVDPGNTRTVMIDASTAFRTQDDWAYGLPELSRAQRDRLRTAKRIAVPGCHASAFVLSMQPLVAGGLVPADLHAHVYSITGYSGGGKKMIAEYEAGGNDKLMSPRPYALGLTHKHLPEMSVRTGLKRAPTFTPIVGPFLKGLAVTTYFSPDQLTRKARPQDVRDMLAEYYNNEPFVRVMPFDAESNLDAGFFDVQACNETNRVDIFVFGNDERFVTVARLDNLGKGASGAAIQCMNLAIGAEEETGLAC</sequence>
<dbReference type="GO" id="GO:0010181">
    <property type="term" value="F:FMN binding"/>
    <property type="evidence" value="ECO:0007669"/>
    <property type="project" value="InterPro"/>
</dbReference>
<dbReference type="HOGENOM" id="CLU_450334_0_0_4"/>
<dbReference type="CDD" id="cd17896">
    <property type="entry name" value="AGPR_2_N"/>
    <property type="match status" value="1"/>
</dbReference>
<comment type="caution">
    <text evidence="11">The sequence shown here is derived from an EMBL/GenBank/DDBJ whole genome shotgun (WGS) entry which is preliminary data.</text>
</comment>
<dbReference type="EMBL" id="CAFE01000249">
    <property type="protein sequence ID" value="CCD40392.1"/>
    <property type="molecule type" value="Genomic_DNA"/>
</dbReference>
<keyword evidence="3 8" id="KW-0028">Amino-acid biosynthesis</keyword>
<evidence type="ECO:0000256" key="6">
    <source>
        <dbReference type="ARBA" id="ARBA00022857"/>
    </source>
</evidence>
<evidence type="ECO:0000256" key="4">
    <source>
        <dbReference type="ARBA" id="ARBA00022630"/>
    </source>
</evidence>
<feature type="active site" evidence="8">
    <location>
        <position position="407"/>
    </location>
</feature>
<evidence type="ECO:0000259" key="10">
    <source>
        <dbReference type="PROSITE" id="PS50902"/>
    </source>
</evidence>
<keyword evidence="5" id="KW-0288">FMN</keyword>
<feature type="region of interest" description="Disordered" evidence="9">
    <location>
        <begin position="29"/>
        <end position="50"/>
    </location>
</feature>
<evidence type="ECO:0000256" key="7">
    <source>
        <dbReference type="ARBA" id="ARBA00023002"/>
    </source>
</evidence>
<dbReference type="InterPro" id="IPR010136">
    <property type="entry name" value="AGPR_type-2"/>
</dbReference>
<dbReference type="InterPro" id="IPR036291">
    <property type="entry name" value="NAD(P)-bd_dom_sf"/>
</dbReference>
<comment type="catalytic activity">
    <reaction evidence="8">
        <text>N-acetyl-L-glutamate 5-semialdehyde + phosphate + NADP(+) = N-acetyl-L-glutamyl 5-phosphate + NADPH + H(+)</text>
        <dbReference type="Rhea" id="RHEA:21588"/>
        <dbReference type="ChEBI" id="CHEBI:15378"/>
        <dbReference type="ChEBI" id="CHEBI:29123"/>
        <dbReference type="ChEBI" id="CHEBI:43474"/>
        <dbReference type="ChEBI" id="CHEBI:57783"/>
        <dbReference type="ChEBI" id="CHEBI:57936"/>
        <dbReference type="ChEBI" id="CHEBI:58349"/>
        <dbReference type="EC" id="1.2.1.38"/>
    </reaction>
</comment>
<dbReference type="InterPro" id="IPR005025">
    <property type="entry name" value="FMN_Rdtase-like_dom"/>
</dbReference>
<dbReference type="InterPro" id="IPR058924">
    <property type="entry name" value="AGPR_dimerisation_dom"/>
</dbReference>
<dbReference type="STRING" id="1055526.BKIR_c7_1468"/>
<reference evidence="11 12" key="1">
    <citation type="submission" date="2011-09" db="EMBL/GenBank/DDBJ databases">
        <authorList>
            <person name="Carlier A."/>
        </authorList>
    </citation>
    <scope>NUCLEOTIDE SEQUENCE [LARGE SCALE GENOMIC DNA]</scope>
    <source>
        <strain evidence="11 12">UZHbot1</strain>
    </source>
</reference>
<dbReference type="CDD" id="cd23935">
    <property type="entry name" value="AGPR_2_C"/>
    <property type="match status" value="1"/>
</dbReference>
<gene>
    <name evidence="8" type="primary">argC</name>
    <name evidence="11" type="ORF">BKIR_c7_1468</name>
</gene>
<dbReference type="UniPathway" id="UPA00068">
    <property type="reaction ID" value="UER00108"/>
</dbReference>
<keyword evidence="1 8" id="KW-0963">Cytoplasm</keyword>
<keyword evidence="4" id="KW-0285">Flavoprotein</keyword>
<dbReference type="SUPFAM" id="SSF55347">
    <property type="entry name" value="Glyceraldehyde-3-phosphate dehydrogenase-like, C-terminal domain"/>
    <property type="match status" value="1"/>
</dbReference>
<dbReference type="Pfam" id="PF01118">
    <property type="entry name" value="Semialdhyde_dh"/>
    <property type="match status" value="1"/>
</dbReference>
<dbReference type="InterPro" id="IPR008254">
    <property type="entry name" value="Flavodoxin/NO_synth"/>
</dbReference>
<dbReference type="InterPro" id="IPR029039">
    <property type="entry name" value="Flavoprotein-like_sf"/>
</dbReference>
<name>G4MGW3_9BURK</name>
<keyword evidence="7 8" id="KW-0560">Oxidoreductase</keyword>
<dbReference type="SUPFAM" id="SSF52218">
    <property type="entry name" value="Flavoproteins"/>
    <property type="match status" value="1"/>
</dbReference>
<dbReference type="GO" id="GO:0006526">
    <property type="term" value="P:L-arginine biosynthetic process"/>
    <property type="evidence" value="ECO:0007669"/>
    <property type="project" value="UniProtKB-UniRule"/>
</dbReference>
<comment type="subcellular location">
    <subcellularLocation>
        <location evidence="8">Cytoplasm</location>
    </subcellularLocation>
</comment>
<dbReference type="GO" id="GO:0003942">
    <property type="term" value="F:N-acetyl-gamma-glutamyl-phosphate reductase activity"/>
    <property type="evidence" value="ECO:0007669"/>
    <property type="project" value="UniProtKB-UniRule"/>
</dbReference>
<accession>G4MGW3</accession>
<dbReference type="GO" id="GO:0051287">
    <property type="term" value="F:NAD binding"/>
    <property type="evidence" value="ECO:0007669"/>
    <property type="project" value="InterPro"/>
</dbReference>
<comment type="similarity">
    <text evidence="8">Belongs to the NAGSA dehydrogenase family. Type 2 subfamily.</text>
</comment>
<dbReference type="Pfam" id="PF03358">
    <property type="entry name" value="FMN_red"/>
    <property type="match status" value="1"/>
</dbReference>
<dbReference type="Gene3D" id="3.30.360.10">
    <property type="entry name" value="Dihydrodipicolinate Reductase, domain 2"/>
    <property type="match status" value="1"/>
</dbReference>
<dbReference type="PANTHER" id="PTHR32338:SF10">
    <property type="entry name" value="N-ACETYL-GAMMA-GLUTAMYL-PHOSPHATE REDUCTASE, CHLOROPLASTIC-RELATED"/>
    <property type="match status" value="1"/>
</dbReference>
<reference evidence="11 12" key="2">
    <citation type="submission" date="2011-10" db="EMBL/GenBank/DDBJ databases">
        <title>Draft genome sequence of Candidatus Burkholderia kirkii.</title>
        <authorList>
            <person name="Carlier A.L."/>
            <person name="Eberl L."/>
        </authorList>
    </citation>
    <scope>NUCLEOTIDE SEQUENCE [LARGE SCALE GENOMIC DNA]</scope>
    <source>
        <strain evidence="11 12">UZHbot1</strain>
    </source>
</reference>
<evidence type="ECO:0000256" key="5">
    <source>
        <dbReference type="ARBA" id="ARBA00022643"/>
    </source>
</evidence>
<dbReference type="SMART" id="SM00859">
    <property type="entry name" value="Semialdhyde_dh"/>
    <property type="match status" value="1"/>
</dbReference>
<dbReference type="Gene3D" id="3.40.50.720">
    <property type="entry name" value="NAD(P)-binding Rossmann-like Domain"/>
    <property type="match status" value="1"/>
</dbReference>
<feature type="domain" description="Flavodoxin-like" evidence="10">
    <location>
        <begin position="72"/>
        <end position="220"/>
    </location>
</feature>
<comment type="function">
    <text evidence="8">Catalyzes the NADPH-dependent reduction of N-acetyl-5-glutamyl phosphate to yield N-acetyl-L-glutamate 5-semialdehyde.</text>
</comment>